<dbReference type="PANTHER" id="PTHR43448">
    <property type="entry name" value="PROTOHEME IX FARNESYLTRANSFERASE, MITOCHONDRIAL"/>
    <property type="match status" value="1"/>
</dbReference>
<dbReference type="InterPro" id="IPR044878">
    <property type="entry name" value="UbiA_sf"/>
</dbReference>
<gene>
    <name evidence="14" type="primary">ctaB</name>
    <name evidence="15" type="ORF">IPN02_00465</name>
</gene>
<name>A0A936NA60_9ACTN</name>
<dbReference type="InterPro" id="IPR006369">
    <property type="entry name" value="Protohaem_IX_farnesylTrfase"/>
</dbReference>
<protein>
    <recommendedName>
        <fullName evidence="11 14">Protoheme IX farnesyltransferase</fullName>
        <ecNumber evidence="3 14">2.5.1.141</ecNumber>
    </recommendedName>
    <alternativeName>
        <fullName evidence="12 14">Heme B farnesyltransferase</fullName>
    </alternativeName>
    <alternativeName>
        <fullName evidence="10 14">Heme O synthase</fullName>
    </alternativeName>
</protein>
<keyword evidence="9 14" id="KW-0472">Membrane</keyword>
<feature type="transmembrane region" description="Helical" evidence="14">
    <location>
        <begin position="109"/>
        <end position="128"/>
    </location>
</feature>
<comment type="miscellaneous">
    <text evidence="14">Carbon 2 of the heme B porphyrin ring is defined according to the Fischer nomenclature.</text>
</comment>
<dbReference type="GO" id="GO:0005886">
    <property type="term" value="C:plasma membrane"/>
    <property type="evidence" value="ECO:0007669"/>
    <property type="project" value="UniProtKB-SubCell"/>
</dbReference>
<evidence type="ECO:0000256" key="7">
    <source>
        <dbReference type="ARBA" id="ARBA00022989"/>
    </source>
</evidence>
<dbReference type="NCBIfam" id="TIGR01473">
    <property type="entry name" value="cyoE_ctaB"/>
    <property type="match status" value="1"/>
</dbReference>
<reference evidence="15 16" key="1">
    <citation type="submission" date="2020-10" db="EMBL/GenBank/DDBJ databases">
        <title>Connecting structure to function with the recovery of over 1000 high-quality activated sludge metagenome-assembled genomes encoding full-length rRNA genes using long-read sequencing.</title>
        <authorList>
            <person name="Singleton C.M."/>
            <person name="Petriglieri F."/>
            <person name="Kristensen J.M."/>
            <person name="Kirkegaard R.H."/>
            <person name="Michaelsen T.Y."/>
            <person name="Andersen M.H."/>
            <person name="Karst S.M."/>
            <person name="Dueholm M.S."/>
            <person name="Nielsen P.H."/>
            <person name="Albertsen M."/>
        </authorList>
    </citation>
    <scope>NUCLEOTIDE SEQUENCE [LARGE SCALE GENOMIC DNA]</scope>
    <source>
        <strain evidence="15">Lyne_18-Q3-R50-59_MAXAC.006</strain>
    </source>
</reference>
<feature type="transmembrane region" description="Helical" evidence="14">
    <location>
        <begin position="59"/>
        <end position="83"/>
    </location>
</feature>
<dbReference type="HAMAP" id="MF_00154">
    <property type="entry name" value="CyoE_CtaB"/>
    <property type="match status" value="1"/>
</dbReference>
<dbReference type="PANTHER" id="PTHR43448:SF7">
    <property type="entry name" value="4-HYDROXYBENZOATE SOLANESYLTRANSFERASE"/>
    <property type="match status" value="1"/>
</dbReference>
<dbReference type="EC" id="2.5.1.141" evidence="3 14"/>
<keyword evidence="6 14" id="KW-0812">Transmembrane</keyword>
<evidence type="ECO:0000256" key="13">
    <source>
        <dbReference type="ARBA" id="ARBA00047690"/>
    </source>
</evidence>
<comment type="function">
    <text evidence="14">Converts heme B (protoheme IX) to heme O by substitution of the vinyl group on carbon 2 of heme B porphyrin ring with a hydroxyethyl farnesyl side group.</text>
</comment>
<evidence type="ECO:0000313" key="15">
    <source>
        <dbReference type="EMBL" id="MBK9295356.1"/>
    </source>
</evidence>
<evidence type="ECO:0000256" key="5">
    <source>
        <dbReference type="ARBA" id="ARBA00022679"/>
    </source>
</evidence>
<dbReference type="InterPro" id="IPR000537">
    <property type="entry name" value="UbiA_prenyltransferase"/>
</dbReference>
<comment type="catalytic activity">
    <reaction evidence="13 14">
        <text>heme b + (2E,6E)-farnesyl diphosphate + H2O = Fe(II)-heme o + diphosphate</text>
        <dbReference type="Rhea" id="RHEA:28070"/>
        <dbReference type="ChEBI" id="CHEBI:15377"/>
        <dbReference type="ChEBI" id="CHEBI:33019"/>
        <dbReference type="ChEBI" id="CHEBI:60344"/>
        <dbReference type="ChEBI" id="CHEBI:60530"/>
        <dbReference type="ChEBI" id="CHEBI:175763"/>
        <dbReference type="EC" id="2.5.1.141"/>
    </reaction>
</comment>
<sequence>MRTASTLTNHAPSGNGAASATGWRAVAAYVALTKPRIIELLLIETVPVMIVAQRGLPSLWLILATVVGGTLSAGGANAVNMYIDRDIDAKMERTVNRPLVTGAVTPRNALVFALVIEVIAIALLWFAVNPLSALLAFASFAFYVGIYSMWLKRRYSSNIVIGGAAGAGPVLIGWAAVTGSLGWAPWLMFLLIFLWTPPHFWALAVKYREDYASVNVPMLPSVASLNTTARKILGYTLALVAVSLVLAPVADLGWVYLAAAVISGAVFLWSAVAVLRSPTPATAMRLFGWSITYITVLFGAMAVDQLAGFAWPL</sequence>
<accession>A0A936NA60</accession>
<comment type="subcellular location">
    <subcellularLocation>
        <location evidence="1 14">Cell membrane</location>
        <topology evidence="1 14">Multi-pass membrane protein</topology>
    </subcellularLocation>
</comment>
<evidence type="ECO:0000313" key="16">
    <source>
        <dbReference type="Proteomes" id="UP000727993"/>
    </source>
</evidence>
<dbReference type="GO" id="GO:0048034">
    <property type="term" value="P:heme O biosynthetic process"/>
    <property type="evidence" value="ECO:0007669"/>
    <property type="project" value="UniProtKB-UniRule"/>
</dbReference>
<evidence type="ECO:0000256" key="4">
    <source>
        <dbReference type="ARBA" id="ARBA00022475"/>
    </source>
</evidence>
<dbReference type="Gene3D" id="1.10.357.140">
    <property type="entry name" value="UbiA prenyltransferase"/>
    <property type="match status" value="1"/>
</dbReference>
<dbReference type="PROSITE" id="PS00943">
    <property type="entry name" value="UBIA"/>
    <property type="match status" value="1"/>
</dbReference>
<evidence type="ECO:0000256" key="2">
    <source>
        <dbReference type="ARBA" id="ARBA00004919"/>
    </source>
</evidence>
<feature type="transmembrane region" description="Helical" evidence="14">
    <location>
        <begin position="183"/>
        <end position="203"/>
    </location>
</feature>
<comment type="caution">
    <text evidence="15">The sequence shown here is derived from an EMBL/GenBank/DDBJ whole genome shotgun (WGS) entry which is preliminary data.</text>
</comment>
<evidence type="ECO:0000256" key="10">
    <source>
        <dbReference type="ARBA" id="ARBA00030253"/>
    </source>
</evidence>
<dbReference type="AlphaFoldDB" id="A0A936NA60"/>
<evidence type="ECO:0000256" key="9">
    <source>
        <dbReference type="ARBA" id="ARBA00023136"/>
    </source>
</evidence>
<keyword evidence="4 14" id="KW-1003">Cell membrane</keyword>
<keyword evidence="8 14" id="KW-0350">Heme biosynthesis</keyword>
<proteinExistence type="inferred from homology"/>
<keyword evidence="5 14" id="KW-0808">Transferase</keyword>
<dbReference type="NCBIfam" id="NF003349">
    <property type="entry name" value="PRK04375.1-2"/>
    <property type="match status" value="1"/>
</dbReference>
<dbReference type="GO" id="GO:0008495">
    <property type="term" value="F:protoheme IX farnesyltransferase activity"/>
    <property type="evidence" value="ECO:0007669"/>
    <property type="project" value="UniProtKB-UniRule"/>
</dbReference>
<feature type="transmembrane region" description="Helical" evidence="14">
    <location>
        <begin position="256"/>
        <end position="275"/>
    </location>
</feature>
<evidence type="ECO:0000256" key="6">
    <source>
        <dbReference type="ARBA" id="ARBA00022692"/>
    </source>
</evidence>
<dbReference type="Pfam" id="PF01040">
    <property type="entry name" value="UbiA"/>
    <property type="match status" value="1"/>
</dbReference>
<dbReference type="CDD" id="cd13957">
    <property type="entry name" value="PT_UbiA_Cox10"/>
    <property type="match status" value="1"/>
</dbReference>
<feature type="transmembrane region" description="Helical" evidence="14">
    <location>
        <begin position="232"/>
        <end position="250"/>
    </location>
</feature>
<dbReference type="EMBL" id="JADJZA010000001">
    <property type="protein sequence ID" value="MBK9295356.1"/>
    <property type="molecule type" value="Genomic_DNA"/>
</dbReference>
<dbReference type="FunFam" id="1.10.357.140:FF:000001">
    <property type="entry name" value="Protoheme IX farnesyltransferase"/>
    <property type="match status" value="1"/>
</dbReference>
<feature type="transmembrane region" description="Helical" evidence="14">
    <location>
        <begin position="158"/>
        <end position="177"/>
    </location>
</feature>
<organism evidence="15 16">
    <name type="scientific">Candidatus Neomicrothrix subdominans</name>
    <dbReference type="NCBI Taxonomy" id="2954438"/>
    <lineage>
        <taxon>Bacteria</taxon>
        <taxon>Bacillati</taxon>
        <taxon>Actinomycetota</taxon>
        <taxon>Acidimicrobiia</taxon>
        <taxon>Acidimicrobiales</taxon>
        <taxon>Microthrixaceae</taxon>
        <taxon>Candidatus Neomicrothrix</taxon>
    </lineage>
</organism>
<evidence type="ECO:0000256" key="1">
    <source>
        <dbReference type="ARBA" id="ARBA00004651"/>
    </source>
</evidence>
<feature type="transmembrane region" description="Helical" evidence="14">
    <location>
        <begin position="134"/>
        <end position="151"/>
    </location>
</feature>
<dbReference type="Proteomes" id="UP000727993">
    <property type="component" value="Unassembled WGS sequence"/>
</dbReference>
<evidence type="ECO:0000256" key="11">
    <source>
        <dbReference type="ARBA" id="ARBA00040810"/>
    </source>
</evidence>
<evidence type="ECO:0000256" key="14">
    <source>
        <dbReference type="HAMAP-Rule" id="MF_00154"/>
    </source>
</evidence>
<evidence type="ECO:0000256" key="12">
    <source>
        <dbReference type="ARBA" id="ARBA00042475"/>
    </source>
</evidence>
<keyword evidence="7 14" id="KW-1133">Transmembrane helix</keyword>
<dbReference type="InterPro" id="IPR030470">
    <property type="entry name" value="UbiA_prenylTrfase_CS"/>
</dbReference>
<evidence type="ECO:0000256" key="3">
    <source>
        <dbReference type="ARBA" id="ARBA00012292"/>
    </source>
</evidence>
<feature type="transmembrane region" description="Helical" evidence="14">
    <location>
        <begin position="287"/>
        <end position="311"/>
    </location>
</feature>
<evidence type="ECO:0000256" key="8">
    <source>
        <dbReference type="ARBA" id="ARBA00023133"/>
    </source>
</evidence>
<comment type="similarity">
    <text evidence="14">Belongs to the UbiA prenyltransferase family. Protoheme IX farnesyltransferase subfamily.</text>
</comment>
<comment type="pathway">
    <text evidence="2 14">Porphyrin-containing compound metabolism; heme O biosynthesis; heme O from protoheme: step 1/1.</text>
</comment>